<comment type="caution">
    <text evidence="1">The sequence shown here is derived from an EMBL/GenBank/DDBJ whole genome shotgun (WGS) entry which is preliminary data.</text>
</comment>
<evidence type="ECO:0000313" key="2">
    <source>
        <dbReference type="Proteomes" id="UP000805193"/>
    </source>
</evidence>
<protein>
    <submittedName>
        <fullName evidence="1">Uncharacterized protein</fullName>
    </submittedName>
</protein>
<name>A0AC60QQW0_IXOPE</name>
<evidence type="ECO:0000313" key="1">
    <source>
        <dbReference type="EMBL" id="KAG0439937.1"/>
    </source>
</evidence>
<sequence length="244" mass="28630">MSSEYLPRFILSREYFSEEEWAITPAYMKSRMTKIKENYPNYDVLPQMVRSETLHRSRGIQTGKRVQFDQLERDQAPTLQPWLDYIPKKMSSEDLPRFSLIQEYFSDEEWSTLSFYMKSRMTNIKKNYDVLLQMDEKELLPVDVAAKTFLCWDCNSLFSFCYYLEGGRKSMHQERQAPVQLLPLLQRQKGQRSQARKDSHGAEALRLRHLRQGLHSADQLAKHRGVHTGERRTNAPSASSGSHT</sequence>
<accession>A0AC60QQW0</accession>
<keyword evidence="2" id="KW-1185">Reference proteome</keyword>
<reference evidence="1 2" key="1">
    <citation type="journal article" date="2020" name="Cell">
        <title>Large-Scale Comparative Analyses of Tick Genomes Elucidate Their Genetic Diversity and Vector Capacities.</title>
        <authorList>
            <consortium name="Tick Genome and Microbiome Consortium (TIGMIC)"/>
            <person name="Jia N."/>
            <person name="Wang J."/>
            <person name="Shi W."/>
            <person name="Du L."/>
            <person name="Sun Y."/>
            <person name="Zhan W."/>
            <person name="Jiang J.F."/>
            <person name="Wang Q."/>
            <person name="Zhang B."/>
            <person name="Ji P."/>
            <person name="Bell-Sakyi L."/>
            <person name="Cui X.M."/>
            <person name="Yuan T.T."/>
            <person name="Jiang B.G."/>
            <person name="Yang W.F."/>
            <person name="Lam T.T."/>
            <person name="Chang Q.C."/>
            <person name="Ding S.J."/>
            <person name="Wang X.J."/>
            <person name="Zhu J.G."/>
            <person name="Ruan X.D."/>
            <person name="Zhao L."/>
            <person name="Wei J.T."/>
            <person name="Ye R.Z."/>
            <person name="Que T.C."/>
            <person name="Du C.H."/>
            <person name="Zhou Y.H."/>
            <person name="Cheng J.X."/>
            <person name="Dai P.F."/>
            <person name="Guo W.B."/>
            <person name="Han X.H."/>
            <person name="Huang E.J."/>
            <person name="Li L.F."/>
            <person name="Wei W."/>
            <person name="Gao Y.C."/>
            <person name="Liu J.Z."/>
            <person name="Shao H.Z."/>
            <person name="Wang X."/>
            <person name="Wang C.C."/>
            <person name="Yang T.C."/>
            <person name="Huo Q.B."/>
            <person name="Li W."/>
            <person name="Chen H.Y."/>
            <person name="Chen S.E."/>
            <person name="Zhou L.G."/>
            <person name="Ni X.B."/>
            <person name="Tian J.H."/>
            <person name="Sheng Y."/>
            <person name="Liu T."/>
            <person name="Pan Y.S."/>
            <person name="Xia L.Y."/>
            <person name="Li J."/>
            <person name="Zhao F."/>
            <person name="Cao W.C."/>
        </authorList>
    </citation>
    <scope>NUCLEOTIDE SEQUENCE [LARGE SCALE GENOMIC DNA]</scope>
    <source>
        <strain evidence="1">Iper-2018</strain>
    </source>
</reference>
<organism evidence="1 2">
    <name type="scientific">Ixodes persulcatus</name>
    <name type="common">Taiga tick</name>
    <dbReference type="NCBI Taxonomy" id="34615"/>
    <lineage>
        <taxon>Eukaryota</taxon>
        <taxon>Metazoa</taxon>
        <taxon>Ecdysozoa</taxon>
        <taxon>Arthropoda</taxon>
        <taxon>Chelicerata</taxon>
        <taxon>Arachnida</taxon>
        <taxon>Acari</taxon>
        <taxon>Parasitiformes</taxon>
        <taxon>Ixodida</taxon>
        <taxon>Ixodoidea</taxon>
        <taxon>Ixodidae</taxon>
        <taxon>Ixodinae</taxon>
        <taxon>Ixodes</taxon>
    </lineage>
</organism>
<dbReference type="Proteomes" id="UP000805193">
    <property type="component" value="Unassembled WGS sequence"/>
</dbReference>
<proteinExistence type="predicted"/>
<gene>
    <name evidence="1" type="ORF">HPB47_016458</name>
</gene>
<dbReference type="EMBL" id="JABSTQ010005176">
    <property type="protein sequence ID" value="KAG0439937.1"/>
    <property type="molecule type" value="Genomic_DNA"/>
</dbReference>